<protein>
    <submittedName>
        <fullName evidence="2">Aberrant lateral root formation 4</fullName>
    </submittedName>
</protein>
<dbReference type="Gene3D" id="1.10.357.150">
    <property type="match status" value="1"/>
</dbReference>
<dbReference type="AlphaFoldDB" id="A0A183E7R7"/>
<proteinExistence type="predicted"/>
<dbReference type="GO" id="GO:1990423">
    <property type="term" value="C:RZZ complex"/>
    <property type="evidence" value="ECO:0007669"/>
    <property type="project" value="TreeGrafter"/>
</dbReference>
<dbReference type="Pfam" id="PF22766">
    <property type="entry name" value="ZW10_C2"/>
    <property type="match status" value="1"/>
</dbReference>
<dbReference type="GO" id="GO:0006888">
    <property type="term" value="P:endoplasmic reticulum to Golgi vesicle-mediated transport"/>
    <property type="evidence" value="ECO:0007669"/>
    <property type="project" value="TreeGrafter"/>
</dbReference>
<evidence type="ECO:0000313" key="2">
    <source>
        <dbReference type="WBParaSite" id="GPUH_0001703001-mRNA-1"/>
    </source>
</evidence>
<dbReference type="GO" id="GO:0005737">
    <property type="term" value="C:cytoplasm"/>
    <property type="evidence" value="ECO:0007669"/>
    <property type="project" value="GOC"/>
</dbReference>
<evidence type="ECO:0000259" key="1">
    <source>
        <dbReference type="Pfam" id="PF22766"/>
    </source>
</evidence>
<feature type="domain" description="ZW10 C-terminal helical" evidence="1">
    <location>
        <begin position="67"/>
        <end position="171"/>
    </location>
</feature>
<sequence length="173" mass="19279">LIEKTLKEAAAAESETVAAKTIQTCYDIIDRYIVTAPHIHEVAISSVPLVAVFIGLDDVSRHEQCRKCLDGCMMQLEKISGIWKKVLSKTVYVKCMGDIISHLFTVLIKLVLSMEDIRANDAELCALALSKVLKECELLVDRSGHSPINKKVELEFCRMHEVVFCLEASLQCA</sequence>
<dbReference type="InterPro" id="IPR046362">
    <property type="entry name" value="Zw10/DSL1_C_sf"/>
</dbReference>
<reference evidence="2" key="1">
    <citation type="submission" date="2016-06" db="UniProtKB">
        <authorList>
            <consortium name="WormBaseParasite"/>
        </authorList>
    </citation>
    <scope>IDENTIFICATION</scope>
</reference>
<name>A0A183E7R7_9BILA</name>
<accession>A0A183E7R7</accession>
<dbReference type="InterPro" id="IPR055148">
    <property type="entry name" value="ZW10_C_2"/>
</dbReference>
<dbReference type="PANTHER" id="PTHR12205">
    <property type="entry name" value="CENTROMERE/KINETOCHORE PROTEIN ZW10"/>
    <property type="match status" value="1"/>
</dbReference>
<organism evidence="2">
    <name type="scientific">Gongylonema pulchrum</name>
    <dbReference type="NCBI Taxonomy" id="637853"/>
    <lineage>
        <taxon>Eukaryota</taxon>
        <taxon>Metazoa</taxon>
        <taxon>Ecdysozoa</taxon>
        <taxon>Nematoda</taxon>
        <taxon>Chromadorea</taxon>
        <taxon>Rhabditida</taxon>
        <taxon>Spirurina</taxon>
        <taxon>Spiruromorpha</taxon>
        <taxon>Spiruroidea</taxon>
        <taxon>Gongylonematidae</taxon>
        <taxon>Gongylonema</taxon>
    </lineage>
</organism>
<dbReference type="PANTHER" id="PTHR12205:SF0">
    <property type="entry name" value="CENTROMERE_KINETOCHORE PROTEIN ZW10 HOMOLOG"/>
    <property type="match status" value="1"/>
</dbReference>
<dbReference type="GO" id="GO:0007094">
    <property type="term" value="P:mitotic spindle assembly checkpoint signaling"/>
    <property type="evidence" value="ECO:0007669"/>
    <property type="project" value="TreeGrafter"/>
</dbReference>
<dbReference type="WBParaSite" id="GPUH_0001703001-mRNA-1">
    <property type="protein sequence ID" value="GPUH_0001703001-mRNA-1"/>
    <property type="gene ID" value="GPUH_0001703001"/>
</dbReference>